<keyword evidence="2" id="KW-1185">Reference proteome</keyword>
<comment type="caution">
    <text evidence="1">The sequence shown here is derived from an EMBL/GenBank/DDBJ whole genome shotgun (WGS) entry which is preliminary data.</text>
</comment>
<dbReference type="AlphaFoldDB" id="A0A2I0K1J0"/>
<gene>
    <name evidence="1" type="ORF">CRG98_017612</name>
</gene>
<dbReference type="EMBL" id="PGOL01000992">
    <property type="protein sequence ID" value="PKI61980.1"/>
    <property type="molecule type" value="Genomic_DNA"/>
</dbReference>
<proteinExistence type="predicted"/>
<name>A0A2I0K1J0_PUNGR</name>
<reference evidence="1 2" key="1">
    <citation type="submission" date="2017-11" db="EMBL/GenBank/DDBJ databases">
        <title>De-novo sequencing of pomegranate (Punica granatum L.) genome.</title>
        <authorList>
            <person name="Akparov Z."/>
            <person name="Amiraslanov A."/>
            <person name="Hajiyeva S."/>
            <person name="Abbasov M."/>
            <person name="Kaur K."/>
            <person name="Hamwieh A."/>
            <person name="Solovyev V."/>
            <person name="Salamov A."/>
            <person name="Braich B."/>
            <person name="Kosarev P."/>
            <person name="Mahmoud A."/>
            <person name="Hajiyev E."/>
            <person name="Babayeva S."/>
            <person name="Izzatullayeva V."/>
            <person name="Mammadov A."/>
            <person name="Mammadov A."/>
            <person name="Sharifova S."/>
            <person name="Ojaghi J."/>
            <person name="Eynullazada K."/>
            <person name="Bayramov B."/>
            <person name="Abdulazimova A."/>
            <person name="Shahmuradov I."/>
        </authorList>
    </citation>
    <scope>NUCLEOTIDE SEQUENCE [LARGE SCALE GENOMIC DNA]</scope>
    <source>
        <strain evidence="2">cv. AG2017</strain>
        <tissue evidence="1">Leaf</tissue>
    </source>
</reference>
<organism evidence="1 2">
    <name type="scientific">Punica granatum</name>
    <name type="common">Pomegranate</name>
    <dbReference type="NCBI Taxonomy" id="22663"/>
    <lineage>
        <taxon>Eukaryota</taxon>
        <taxon>Viridiplantae</taxon>
        <taxon>Streptophyta</taxon>
        <taxon>Embryophyta</taxon>
        <taxon>Tracheophyta</taxon>
        <taxon>Spermatophyta</taxon>
        <taxon>Magnoliopsida</taxon>
        <taxon>eudicotyledons</taxon>
        <taxon>Gunneridae</taxon>
        <taxon>Pentapetalae</taxon>
        <taxon>rosids</taxon>
        <taxon>malvids</taxon>
        <taxon>Myrtales</taxon>
        <taxon>Lythraceae</taxon>
        <taxon>Punica</taxon>
    </lineage>
</organism>
<dbReference type="Proteomes" id="UP000233551">
    <property type="component" value="Unassembled WGS sequence"/>
</dbReference>
<sequence length="239" mass="26616">MDKTRESVRLEVEEGFPDSCGPRKLSATFPQGWPREAAGHGMEPTVGGFQPRLGLSRRSRGFEPWLRVESWLDGSAWLSYLECLNEEDLNEPDIALCRMNDRSGDSALRESCSLNVSRCSGIVAISVFRECTPKIHREAFATTETSLGEPCRVLKGRLKLVPRPRWSLGVCRPVLECRLLVGGAGPGSPVRKGVRERLEASRLKRYVPEAHPDVSLVTLALRGIFRVPYWAPFGASVIR</sequence>
<protein>
    <submittedName>
        <fullName evidence="1">Uncharacterized protein</fullName>
    </submittedName>
</protein>
<evidence type="ECO:0000313" key="2">
    <source>
        <dbReference type="Proteomes" id="UP000233551"/>
    </source>
</evidence>
<accession>A0A2I0K1J0</accession>
<evidence type="ECO:0000313" key="1">
    <source>
        <dbReference type="EMBL" id="PKI61980.1"/>
    </source>
</evidence>